<evidence type="ECO:0000313" key="3">
    <source>
        <dbReference type="Proteomes" id="UP000186351"/>
    </source>
</evidence>
<evidence type="ECO:0000313" key="2">
    <source>
        <dbReference type="EMBL" id="ANU63633.1"/>
    </source>
</evidence>
<dbReference type="OrthoDB" id="9768284at2"/>
<dbReference type="KEGG" id="pary:A4V02_07775"/>
<reference evidence="3" key="1">
    <citation type="submission" date="2016-04" db="EMBL/GenBank/DDBJ databases">
        <title>Complete Genome Sequences of Twelve Strains of a Stable Defined Moderately Diverse Mouse Microbiota 2 (sDMDMm2).</title>
        <authorList>
            <person name="Uchimura Y."/>
            <person name="Wyss M."/>
            <person name="Brugiroux S."/>
            <person name="Limenitakis J.P."/>
            <person name="Stecher B."/>
            <person name="McCoy K.D."/>
            <person name="Macpherson A.J."/>
        </authorList>
    </citation>
    <scope>NUCLEOTIDE SEQUENCE [LARGE SCALE GENOMIC DNA]</scope>
    <source>
        <strain evidence="3">YL27</strain>
    </source>
</reference>
<sequence length="352" mass="39602">MSTKDNVREIWSECFDDTPQWIDMFFSEVYRDDEAVTLCRDKRTVSALMLQQYSMNFHGCNIQAGYICSAATLTPYRGDGCMTELMSQALRQSYKRGDVVCTLIPANDGLYRFYENLGFSPAFHINLERYSSAHTFTTSGQYTATDASSTDGAYTLFQEMMMQRPCCIQHSREQWQHILKDISIDGGCAYILSDADGNGAAIVFAVPVDNTSVRITDILARDSDARLGALSLIRKKYCNLPIEVYGYFDAPQGTDTPRGSMRIINVYMLLRSLAASYPELKANIKVYDPILGQNSHIYTIDRGFAVINDGYMGALDYDVDIEVLTSMVFGNDVTRKILDFPATRPFISLMLD</sequence>
<organism evidence="2 3">
    <name type="scientific">Muribaculum intestinale</name>
    <dbReference type="NCBI Taxonomy" id="1796646"/>
    <lineage>
        <taxon>Bacteria</taxon>
        <taxon>Pseudomonadati</taxon>
        <taxon>Bacteroidota</taxon>
        <taxon>Bacteroidia</taxon>
        <taxon>Bacteroidales</taxon>
        <taxon>Muribaculaceae</taxon>
        <taxon>Muribaculum</taxon>
    </lineage>
</organism>
<dbReference type="InterPro" id="IPR051554">
    <property type="entry name" value="Acetyltransferase_Eis"/>
</dbReference>
<dbReference type="Pfam" id="PF13527">
    <property type="entry name" value="Acetyltransf_9"/>
    <property type="match status" value="1"/>
</dbReference>
<dbReference type="InterPro" id="IPR016181">
    <property type="entry name" value="Acyl_CoA_acyltransferase"/>
</dbReference>
<dbReference type="Gene3D" id="3.40.630.30">
    <property type="match status" value="2"/>
</dbReference>
<dbReference type="GO" id="GO:0030649">
    <property type="term" value="P:aminoglycoside antibiotic catabolic process"/>
    <property type="evidence" value="ECO:0007669"/>
    <property type="project" value="TreeGrafter"/>
</dbReference>
<dbReference type="STRING" id="1796646.A4V02_07775"/>
<name>A0A1B1SA07_9BACT</name>
<dbReference type="GeneID" id="65536754"/>
<protein>
    <recommendedName>
        <fullName evidence="1">N-acetyltransferase domain-containing protein</fullName>
    </recommendedName>
</protein>
<dbReference type="EMBL" id="CP015402">
    <property type="protein sequence ID" value="ANU63633.1"/>
    <property type="molecule type" value="Genomic_DNA"/>
</dbReference>
<dbReference type="PANTHER" id="PTHR37817:SF1">
    <property type="entry name" value="N-ACETYLTRANSFERASE EIS"/>
    <property type="match status" value="1"/>
</dbReference>
<evidence type="ECO:0000259" key="1">
    <source>
        <dbReference type="PROSITE" id="PS51186"/>
    </source>
</evidence>
<keyword evidence="3" id="KW-1185">Reference proteome</keyword>
<accession>A0A1Z2XIM0</accession>
<dbReference type="PROSITE" id="PS51186">
    <property type="entry name" value="GNAT"/>
    <property type="match status" value="1"/>
</dbReference>
<gene>
    <name evidence="2" type="ORF">A4V02_07775</name>
</gene>
<dbReference type="InterPro" id="IPR000182">
    <property type="entry name" value="GNAT_dom"/>
</dbReference>
<dbReference type="Proteomes" id="UP000186351">
    <property type="component" value="Chromosome"/>
</dbReference>
<proteinExistence type="predicted"/>
<accession>A0A1B1SA07</accession>
<dbReference type="SUPFAM" id="SSF55729">
    <property type="entry name" value="Acyl-CoA N-acyltransferases (Nat)"/>
    <property type="match status" value="1"/>
</dbReference>
<dbReference type="RefSeq" id="WP_068960940.1">
    <property type="nucleotide sequence ID" value="NZ_CAJTAP010000022.1"/>
</dbReference>
<feature type="domain" description="N-acetyltransferase" evidence="1">
    <location>
        <begin position="1"/>
        <end position="137"/>
    </location>
</feature>
<dbReference type="GO" id="GO:0034069">
    <property type="term" value="F:aminoglycoside N-acetyltransferase activity"/>
    <property type="evidence" value="ECO:0007669"/>
    <property type="project" value="TreeGrafter"/>
</dbReference>
<dbReference type="PANTHER" id="PTHR37817">
    <property type="entry name" value="N-ACETYLTRANSFERASE EIS"/>
    <property type="match status" value="1"/>
</dbReference>
<dbReference type="AlphaFoldDB" id="A0A1B1SA07"/>